<feature type="domain" description="Leucine-binding protein" evidence="2">
    <location>
        <begin position="4"/>
        <end position="251"/>
    </location>
</feature>
<dbReference type="SUPFAM" id="SSF53822">
    <property type="entry name" value="Periplasmic binding protein-like I"/>
    <property type="match status" value="1"/>
</dbReference>
<proteinExistence type="predicted"/>
<evidence type="ECO:0000313" key="4">
    <source>
        <dbReference type="Proteomes" id="UP001168338"/>
    </source>
</evidence>
<evidence type="ECO:0000256" key="1">
    <source>
        <dbReference type="ARBA" id="ARBA00022729"/>
    </source>
</evidence>
<reference evidence="3" key="1">
    <citation type="submission" date="2019-05" db="EMBL/GenBank/DDBJ databases">
        <title>Methanoculleus sp. FWC-SCC1, a methanogenic archaeon isolated from deep marine cold seep.</title>
        <authorList>
            <person name="Chen Y.-W."/>
            <person name="Chen S.-C."/>
            <person name="Teng N.-H."/>
            <person name="Lai M.-C."/>
        </authorList>
    </citation>
    <scope>NUCLEOTIDE SEQUENCE</scope>
    <source>
        <strain evidence="3">FWC-SCC1</strain>
    </source>
</reference>
<dbReference type="InterPro" id="IPR028081">
    <property type="entry name" value="Leu-bd"/>
</dbReference>
<name>A0ABT8M8J6_9EURY</name>
<dbReference type="PANTHER" id="PTHR30483">
    <property type="entry name" value="LEUCINE-SPECIFIC-BINDING PROTEIN"/>
    <property type="match status" value="1"/>
</dbReference>
<evidence type="ECO:0000313" key="3">
    <source>
        <dbReference type="EMBL" id="MDN7024252.1"/>
    </source>
</evidence>
<dbReference type="EMBL" id="VCYH01000003">
    <property type="protein sequence ID" value="MDN7024252.1"/>
    <property type="molecule type" value="Genomic_DNA"/>
</dbReference>
<keyword evidence="1" id="KW-0732">Signal</keyword>
<protein>
    <submittedName>
        <fullName evidence="3">Amino acid ABC transporter substrate-binding protein</fullName>
    </submittedName>
</protein>
<accession>A0ABT8M8J6</accession>
<dbReference type="Gene3D" id="3.40.50.2300">
    <property type="match status" value="2"/>
</dbReference>
<sequence length="305" mass="32448">MQRREAVRGYADEHGIIIVSTMSTAPSLAIVGDNVFRFVPPDTFQADAMAYFLNESGVTAIVPISRGDVWGDELRNLTAAAVEENGGTVFDGVRYTPGTADYTAAVADLDVQVGHAIAVYGAEKVGVYAITLEEAAPIMEAAAGMQNLSQVRWYGSDANVLIGALATPGDAARFAARTSFTGPAFWQQDLVAAHEATVRKIQDRLGRQPDGYSLASYDVLWIVTTVCTQTASADASELKVALTEVAARVSGSFCDEVSLNAAGDRSTAHYCFWSVEGGDAYQWVPVAQYDIWTAGMPPNFAVIGA</sequence>
<dbReference type="PANTHER" id="PTHR30483:SF40">
    <property type="entry name" value="HISTIDINE KINASE"/>
    <property type="match status" value="1"/>
</dbReference>
<dbReference type="Proteomes" id="UP001168338">
    <property type="component" value="Unassembled WGS sequence"/>
</dbReference>
<dbReference type="InterPro" id="IPR051010">
    <property type="entry name" value="BCAA_transport"/>
</dbReference>
<evidence type="ECO:0000259" key="2">
    <source>
        <dbReference type="Pfam" id="PF13458"/>
    </source>
</evidence>
<dbReference type="Pfam" id="PF13458">
    <property type="entry name" value="Peripla_BP_6"/>
    <property type="match status" value="1"/>
</dbReference>
<gene>
    <name evidence="3" type="ORF">FGU65_04995</name>
</gene>
<comment type="caution">
    <text evidence="3">The sequence shown here is derived from an EMBL/GenBank/DDBJ whole genome shotgun (WGS) entry which is preliminary data.</text>
</comment>
<keyword evidence="4" id="KW-1185">Reference proteome</keyword>
<organism evidence="3 4">
    <name type="scientific">Methanoculleus frigidifontis</name>
    <dbReference type="NCBI Taxonomy" id="2584085"/>
    <lineage>
        <taxon>Archaea</taxon>
        <taxon>Methanobacteriati</taxon>
        <taxon>Methanobacteriota</taxon>
        <taxon>Stenosarchaea group</taxon>
        <taxon>Methanomicrobia</taxon>
        <taxon>Methanomicrobiales</taxon>
        <taxon>Methanomicrobiaceae</taxon>
        <taxon>Methanoculleus</taxon>
    </lineage>
</organism>
<dbReference type="InterPro" id="IPR028082">
    <property type="entry name" value="Peripla_BP_I"/>
</dbReference>